<dbReference type="InParanoid" id="A0A316YRI1"/>
<feature type="compositionally biased region" description="Acidic residues" evidence="1">
    <location>
        <begin position="467"/>
        <end position="476"/>
    </location>
</feature>
<evidence type="ECO:0000313" key="3">
    <source>
        <dbReference type="Proteomes" id="UP000245768"/>
    </source>
</evidence>
<organism evidence="2 3">
    <name type="scientific">Acaromyces ingoldii</name>
    <dbReference type="NCBI Taxonomy" id="215250"/>
    <lineage>
        <taxon>Eukaryota</taxon>
        <taxon>Fungi</taxon>
        <taxon>Dikarya</taxon>
        <taxon>Basidiomycota</taxon>
        <taxon>Ustilaginomycotina</taxon>
        <taxon>Exobasidiomycetes</taxon>
        <taxon>Exobasidiales</taxon>
        <taxon>Cryptobasidiaceae</taxon>
        <taxon>Acaromyces</taxon>
    </lineage>
</organism>
<evidence type="ECO:0000313" key="2">
    <source>
        <dbReference type="EMBL" id="PWN91987.1"/>
    </source>
</evidence>
<dbReference type="Proteomes" id="UP000245768">
    <property type="component" value="Unassembled WGS sequence"/>
</dbReference>
<feature type="compositionally biased region" description="Basic and acidic residues" evidence="1">
    <location>
        <begin position="576"/>
        <end position="589"/>
    </location>
</feature>
<feature type="compositionally biased region" description="Gly residues" evidence="1">
    <location>
        <begin position="277"/>
        <end position="288"/>
    </location>
</feature>
<feature type="region of interest" description="Disordered" evidence="1">
    <location>
        <begin position="564"/>
        <end position="692"/>
    </location>
</feature>
<dbReference type="EMBL" id="KZ819635">
    <property type="protein sequence ID" value="PWN91987.1"/>
    <property type="molecule type" value="Genomic_DNA"/>
</dbReference>
<dbReference type="InterPro" id="IPR014752">
    <property type="entry name" value="Arrestin-like_C"/>
</dbReference>
<feature type="compositionally biased region" description="Basic and acidic residues" evidence="1">
    <location>
        <begin position="655"/>
        <end position="667"/>
    </location>
</feature>
<feature type="region of interest" description="Disordered" evidence="1">
    <location>
        <begin position="499"/>
        <end position="518"/>
    </location>
</feature>
<feature type="region of interest" description="Disordered" evidence="1">
    <location>
        <begin position="273"/>
        <end position="317"/>
    </location>
</feature>
<dbReference type="Gene3D" id="2.60.40.640">
    <property type="match status" value="1"/>
</dbReference>
<reference evidence="2 3" key="1">
    <citation type="journal article" date="2018" name="Mol. Biol. Evol.">
        <title>Broad Genomic Sampling Reveals a Smut Pathogenic Ancestry of the Fungal Clade Ustilaginomycotina.</title>
        <authorList>
            <person name="Kijpornyongpan T."/>
            <person name="Mondo S.J."/>
            <person name="Barry K."/>
            <person name="Sandor L."/>
            <person name="Lee J."/>
            <person name="Lipzen A."/>
            <person name="Pangilinan J."/>
            <person name="LaButti K."/>
            <person name="Hainaut M."/>
            <person name="Henrissat B."/>
            <person name="Grigoriev I.V."/>
            <person name="Spatafora J.W."/>
            <person name="Aime M.C."/>
        </authorList>
    </citation>
    <scope>NUCLEOTIDE SEQUENCE [LARGE SCALE GENOMIC DNA]</scope>
    <source>
        <strain evidence="2 3">MCA 4198</strain>
    </source>
</reference>
<accession>A0A316YRI1</accession>
<evidence type="ECO:0000256" key="1">
    <source>
        <dbReference type="SAM" id="MobiDB-lite"/>
    </source>
</evidence>
<feature type="compositionally biased region" description="Basic residues" evidence="1">
    <location>
        <begin position="762"/>
        <end position="773"/>
    </location>
</feature>
<feature type="compositionally biased region" description="Basic and acidic residues" evidence="1">
    <location>
        <begin position="624"/>
        <end position="638"/>
    </location>
</feature>
<dbReference type="STRING" id="215250.A0A316YRI1"/>
<dbReference type="GeneID" id="37043134"/>
<name>A0A316YRI1_9BASI</name>
<feature type="region of interest" description="Disordered" evidence="1">
    <location>
        <begin position="465"/>
        <end position="489"/>
    </location>
</feature>
<protein>
    <submittedName>
        <fullName evidence="2">Uncharacterized protein</fullName>
    </submittedName>
</protein>
<keyword evidence="3" id="KW-1185">Reference proteome</keyword>
<feature type="compositionally biased region" description="Polar residues" evidence="1">
    <location>
        <begin position="681"/>
        <end position="692"/>
    </location>
</feature>
<dbReference type="AlphaFoldDB" id="A0A316YRI1"/>
<gene>
    <name evidence="2" type="ORF">FA10DRAFT_265800</name>
</gene>
<proteinExistence type="predicted"/>
<dbReference type="RefSeq" id="XP_025379185.1">
    <property type="nucleotide sequence ID" value="XM_025521218.1"/>
</dbReference>
<sequence>MEGGLVPPPNYSASTATNAAASADTAASTSSGSVSPGLDNFFDVVPQSDATSFQAGYLGLDGFQSWIKGDVLVKLDERARNATSGAGYDKCTISLQAIEMGPTDSITLFSSSQTLWHSASAATTSTAQPNSSSTALPSTMPFSFQLTPDLPHCIHLGTSSLQYRLEAVLHSSDPSLLSVTRSVTVHLTRYSAPGPLGADEHAGVGEGDLEPHTWHVYTPTPMVLQLKRALFRRAEPIDVRVKILPPDRSLIREKGLHLRSVEARLIRVITRRDEQTGSGGASASGGKGRSSSVDARARGDDDDGAAPHGGRGTSHESLLATSGKLCRFNTSRAIILRLTLHPPFDLSNMPHPHPDHDANLSGPVHGRGGGGGCESISQETLLHQVKFFVEVRVGIRGGQGEDRSVVVKKEVKILPGAAGGGQEVTEFSEKAGAAVSAGVAGHGDPIAGPSGGSRANTEAEDPFAGFDSEEEYDGYEDVGRSLEDGGDDLDVMDEATYRRLHDSGASSSRAEQGEDTLEDHQRRLEQLRALLDGPPPSLLESRNDVQVEVDVEGVGSAMPRALGNRAHVPNFSSHPYDSDLRGYSAREETDANGESPPSPGGSWHNDDNEPPPPPISPFPDGNDEERARSGSEGVHSDRGASYAVERTTSLPGAFVRDDEEHSARDEQASAAFPPPYVAGTMTRNASATTSAPLLETTSPALAFDLTSTAALRTPNDATQPTPTVALRTLESDTHPPAYPYTPPSDFTYQQEHHELHPPQHQNQHHPRQHHRLHNAPGPMGALGPPSYEA</sequence>
<dbReference type="OrthoDB" id="3357813at2759"/>
<feature type="region of interest" description="Disordered" evidence="1">
    <location>
        <begin position="729"/>
        <end position="789"/>
    </location>
</feature>